<evidence type="ECO:0000313" key="2">
    <source>
        <dbReference type="WBParaSite" id="PS1159_v2.g17631.t1"/>
    </source>
</evidence>
<dbReference type="WBParaSite" id="PS1159_v2.g17631.t1">
    <property type="protein sequence ID" value="PS1159_v2.g17631.t1"/>
    <property type="gene ID" value="PS1159_v2.g17631"/>
</dbReference>
<reference evidence="2" key="1">
    <citation type="submission" date="2022-11" db="UniProtKB">
        <authorList>
            <consortium name="WormBaseParasite"/>
        </authorList>
    </citation>
    <scope>IDENTIFICATION</scope>
</reference>
<organism evidence="1 2">
    <name type="scientific">Panagrolaimus sp. PS1159</name>
    <dbReference type="NCBI Taxonomy" id="55785"/>
    <lineage>
        <taxon>Eukaryota</taxon>
        <taxon>Metazoa</taxon>
        <taxon>Ecdysozoa</taxon>
        <taxon>Nematoda</taxon>
        <taxon>Chromadorea</taxon>
        <taxon>Rhabditida</taxon>
        <taxon>Tylenchina</taxon>
        <taxon>Panagrolaimomorpha</taxon>
        <taxon>Panagrolaimoidea</taxon>
        <taxon>Panagrolaimidae</taxon>
        <taxon>Panagrolaimus</taxon>
    </lineage>
</organism>
<name>A0AC35FHP8_9BILA</name>
<dbReference type="Proteomes" id="UP000887580">
    <property type="component" value="Unplaced"/>
</dbReference>
<accession>A0AC35FHP8</accession>
<sequence length="66" mass="7606">MQFIFGNPALKLYSTKPKFVVFDLIKLSCISNIKSANSKYKFKLDKEDETIVITVDTFEGERRLSV</sequence>
<proteinExistence type="predicted"/>
<evidence type="ECO:0000313" key="1">
    <source>
        <dbReference type="Proteomes" id="UP000887580"/>
    </source>
</evidence>
<protein>
    <submittedName>
        <fullName evidence="2">Uncharacterized protein</fullName>
    </submittedName>
</protein>